<evidence type="ECO:0000313" key="2">
    <source>
        <dbReference type="Proteomes" id="UP000038045"/>
    </source>
</evidence>
<dbReference type="WBParaSite" id="PTRK_0000558200.1">
    <property type="protein sequence ID" value="PTRK_0000558200.1"/>
    <property type="gene ID" value="PTRK_0000558200"/>
</dbReference>
<proteinExistence type="predicted"/>
<accession>A0A0N4ZDD7</accession>
<feature type="region of interest" description="Disordered" evidence="1">
    <location>
        <begin position="123"/>
        <end position="172"/>
    </location>
</feature>
<name>A0A0N4ZDD7_PARTI</name>
<reference evidence="3" key="1">
    <citation type="submission" date="2017-02" db="UniProtKB">
        <authorList>
            <consortium name="WormBaseParasite"/>
        </authorList>
    </citation>
    <scope>IDENTIFICATION</scope>
</reference>
<feature type="compositionally biased region" description="Polar residues" evidence="1">
    <location>
        <begin position="85"/>
        <end position="100"/>
    </location>
</feature>
<keyword evidence="2" id="KW-1185">Reference proteome</keyword>
<evidence type="ECO:0000313" key="3">
    <source>
        <dbReference type="WBParaSite" id="PTRK_0000558200.1"/>
    </source>
</evidence>
<feature type="compositionally biased region" description="Low complexity" evidence="1">
    <location>
        <begin position="73"/>
        <end position="84"/>
    </location>
</feature>
<protein>
    <submittedName>
        <fullName evidence="3">Uncharacterized protein</fullName>
    </submittedName>
</protein>
<feature type="compositionally biased region" description="Acidic residues" evidence="1">
    <location>
        <begin position="146"/>
        <end position="172"/>
    </location>
</feature>
<feature type="region of interest" description="Disordered" evidence="1">
    <location>
        <begin position="24"/>
        <end position="105"/>
    </location>
</feature>
<dbReference type="AlphaFoldDB" id="A0A0N4ZDD7"/>
<dbReference type="Proteomes" id="UP000038045">
    <property type="component" value="Unplaced"/>
</dbReference>
<feature type="compositionally biased region" description="Low complexity" evidence="1">
    <location>
        <begin position="43"/>
        <end position="55"/>
    </location>
</feature>
<evidence type="ECO:0000256" key="1">
    <source>
        <dbReference type="SAM" id="MobiDB-lite"/>
    </source>
</evidence>
<sequence length="172" mass="19220">MTNIKINIGIYLVKMFQKRKLKKQYKSSSRKETVPTTTMVPLKTSETSSTTVSKISTKDNSYTVKEDNDSLRTETSQGTTTLSTHFPTTEISSTPVSVTENPIFGDEHTLTVDKSEMKDEIEYKNKATNKPEIVETTTDKQTSLPEDIDDDDSSKSEDDDYVLGSADIEDSV</sequence>
<organism evidence="2 3">
    <name type="scientific">Parastrongyloides trichosuri</name>
    <name type="common">Possum-specific nematode worm</name>
    <dbReference type="NCBI Taxonomy" id="131310"/>
    <lineage>
        <taxon>Eukaryota</taxon>
        <taxon>Metazoa</taxon>
        <taxon>Ecdysozoa</taxon>
        <taxon>Nematoda</taxon>
        <taxon>Chromadorea</taxon>
        <taxon>Rhabditida</taxon>
        <taxon>Tylenchina</taxon>
        <taxon>Panagrolaimomorpha</taxon>
        <taxon>Strongyloidoidea</taxon>
        <taxon>Strongyloididae</taxon>
        <taxon>Parastrongyloides</taxon>
    </lineage>
</organism>
<feature type="compositionally biased region" description="Polar residues" evidence="1">
    <location>
        <begin position="135"/>
        <end position="144"/>
    </location>
</feature>